<keyword evidence="2" id="KW-1185">Reference proteome</keyword>
<dbReference type="AlphaFoldDB" id="A0A397JFB2"/>
<protein>
    <submittedName>
        <fullName evidence="1">Uncharacterized protein</fullName>
    </submittedName>
</protein>
<sequence length="178" mass="21433">MTVKFLSTKPPTIRTRAILPIYMIDENDENPYYDDTIMKYMLRPLLLEFDNLTYLQYFEKYSISPSSPPSTPRQIFRDQLNNYVIKCSKEIIIRYRFLKIEDGELYFYQQLLLNVPARNKTDYQMGLNGTYREKFLSIFPEFLNTLQNQITNTHQSRIINFNNQFIETLNRLLQFFSD</sequence>
<accession>A0A397JFB2</accession>
<organism evidence="1 2">
    <name type="scientific">Diversispora epigaea</name>
    <dbReference type="NCBI Taxonomy" id="1348612"/>
    <lineage>
        <taxon>Eukaryota</taxon>
        <taxon>Fungi</taxon>
        <taxon>Fungi incertae sedis</taxon>
        <taxon>Mucoromycota</taxon>
        <taxon>Glomeromycotina</taxon>
        <taxon>Glomeromycetes</taxon>
        <taxon>Diversisporales</taxon>
        <taxon>Diversisporaceae</taxon>
        <taxon>Diversispora</taxon>
    </lineage>
</organism>
<evidence type="ECO:0000313" key="1">
    <source>
        <dbReference type="EMBL" id="RHZ86267.1"/>
    </source>
</evidence>
<comment type="caution">
    <text evidence="1">The sequence shown here is derived from an EMBL/GenBank/DDBJ whole genome shotgun (WGS) entry which is preliminary data.</text>
</comment>
<evidence type="ECO:0000313" key="2">
    <source>
        <dbReference type="Proteomes" id="UP000266861"/>
    </source>
</evidence>
<dbReference type="STRING" id="1348612.A0A397JFB2"/>
<dbReference type="OrthoDB" id="2443938at2759"/>
<gene>
    <name evidence="1" type="ORF">Glove_53g75</name>
</gene>
<proteinExistence type="predicted"/>
<dbReference type="Proteomes" id="UP000266861">
    <property type="component" value="Unassembled WGS sequence"/>
</dbReference>
<name>A0A397JFB2_9GLOM</name>
<dbReference type="EMBL" id="PQFF01000050">
    <property type="protein sequence ID" value="RHZ86267.1"/>
    <property type="molecule type" value="Genomic_DNA"/>
</dbReference>
<reference evidence="1 2" key="1">
    <citation type="submission" date="2018-08" db="EMBL/GenBank/DDBJ databases">
        <title>Genome and evolution of the arbuscular mycorrhizal fungus Diversispora epigaea (formerly Glomus versiforme) and its bacterial endosymbionts.</title>
        <authorList>
            <person name="Sun X."/>
            <person name="Fei Z."/>
            <person name="Harrison M."/>
        </authorList>
    </citation>
    <scope>NUCLEOTIDE SEQUENCE [LARGE SCALE GENOMIC DNA]</scope>
    <source>
        <strain evidence="1 2">IT104</strain>
    </source>
</reference>